<name>A0ABV9RYB7_9PSEU</name>
<keyword evidence="3" id="KW-1185">Reference proteome</keyword>
<protein>
    <submittedName>
        <fullName evidence="2">Uncharacterized protein</fullName>
    </submittedName>
</protein>
<dbReference type="Proteomes" id="UP001595859">
    <property type="component" value="Unassembled WGS sequence"/>
</dbReference>
<organism evidence="2 3">
    <name type="scientific">Actinophytocola glycyrrhizae</name>
    <dbReference type="NCBI Taxonomy" id="2044873"/>
    <lineage>
        <taxon>Bacteria</taxon>
        <taxon>Bacillati</taxon>
        <taxon>Actinomycetota</taxon>
        <taxon>Actinomycetes</taxon>
        <taxon>Pseudonocardiales</taxon>
        <taxon>Pseudonocardiaceae</taxon>
    </lineage>
</organism>
<reference evidence="3" key="1">
    <citation type="journal article" date="2019" name="Int. J. Syst. Evol. Microbiol.">
        <title>The Global Catalogue of Microorganisms (GCM) 10K type strain sequencing project: providing services to taxonomists for standard genome sequencing and annotation.</title>
        <authorList>
            <consortium name="The Broad Institute Genomics Platform"/>
            <consortium name="The Broad Institute Genome Sequencing Center for Infectious Disease"/>
            <person name="Wu L."/>
            <person name="Ma J."/>
        </authorList>
    </citation>
    <scope>NUCLEOTIDE SEQUENCE [LARGE SCALE GENOMIC DNA]</scope>
    <source>
        <strain evidence="3">ZS-22-S1</strain>
    </source>
</reference>
<keyword evidence="1" id="KW-0472">Membrane</keyword>
<evidence type="ECO:0000313" key="2">
    <source>
        <dbReference type="EMBL" id="MFC4853904.1"/>
    </source>
</evidence>
<proteinExistence type="predicted"/>
<keyword evidence="1" id="KW-1133">Transmembrane helix</keyword>
<accession>A0ABV9RYB7</accession>
<feature type="transmembrane region" description="Helical" evidence="1">
    <location>
        <begin position="124"/>
        <end position="143"/>
    </location>
</feature>
<feature type="transmembrane region" description="Helical" evidence="1">
    <location>
        <begin position="12"/>
        <end position="33"/>
    </location>
</feature>
<evidence type="ECO:0000256" key="1">
    <source>
        <dbReference type="SAM" id="Phobius"/>
    </source>
</evidence>
<keyword evidence="1" id="KW-0812">Transmembrane</keyword>
<evidence type="ECO:0000313" key="3">
    <source>
        <dbReference type="Proteomes" id="UP001595859"/>
    </source>
</evidence>
<sequence>MRIWGVLIPPDYLRLAAAGTGVVVLGVLIAVLVDTVGLLGTSEEDEGSTARATVVTGVPCDRAGAPETVAFKAGGKDHRVRFDGCGHAEGEPVEVTVPPGPLNDDLLVHAADATVGDTKDGEGLGLLLLVLSSTAGAGYAFLLRPTRHPT</sequence>
<dbReference type="RefSeq" id="WP_378055859.1">
    <property type="nucleotide sequence ID" value="NZ_JBHSIS010000004.1"/>
</dbReference>
<dbReference type="EMBL" id="JBHSIS010000004">
    <property type="protein sequence ID" value="MFC4853904.1"/>
    <property type="molecule type" value="Genomic_DNA"/>
</dbReference>
<comment type="caution">
    <text evidence="2">The sequence shown here is derived from an EMBL/GenBank/DDBJ whole genome shotgun (WGS) entry which is preliminary data.</text>
</comment>
<gene>
    <name evidence="2" type="ORF">ACFPCV_10340</name>
</gene>